<dbReference type="InterPro" id="IPR006094">
    <property type="entry name" value="Oxid_FAD_bind_N"/>
</dbReference>
<dbReference type="InterPro" id="IPR040165">
    <property type="entry name" value="Diminuto-like"/>
</dbReference>
<dbReference type="STRING" id="1450537.A0A395I054"/>
<keyword evidence="10" id="KW-1185">Reference proteome</keyword>
<dbReference type="RefSeq" id="XP_025551662.1">
    <property type="nucleotide sequence ID" value="XM_025698339.1"/>
</dbReference>
<evidence type="ECO:0000259" key="8">
    <source>
        <dbReference type="PROSITE" id="PS51387"/>
    </source>
</evidence>
<name>A0A395I054_ASPHC</name>
<dbReference type="SUPFAM" id="SSF56176">
    <property type="entry name" value="FAD-binding/transporter-associated domain-like"/>
    <property type="match status" value="1"/>
</dbReference>
<reference evidence="9 10" key="1">
    <citation type="submission" date="2018-02" db="EMBL/GenBank/DDBJ databases">
        <title>The genomes of Aspergillus section Nigri reveals drivers in fungal speciation.</title>
        <authorList>
            <consortium name="DOE Joint Genome Institute"/>
            <person name="Vesth T.C."/>
            <person name="Nybo J."/>
            <person name="Theobald S."/>
            <person name="Brandl J."/>
            <person name="Frisvad J.C."/>
            <person name="Nielsen K.F."/>
            <person name="Lyhne E.K."/>
            <person name="Kogle M.E."/>
            <person name="Kuo A."/>
            <person name="Riley R."/>
            <person name="Clum A."/>
            <person name="Nolan M."/>
            <person name="Lipzen A."/>
            <person name="Salamov A."/>
            <person name="Henrissat B."/>
            <person name="Wiebenga A."/>
            <person name="De vries R.P."/>
            <person name="Grigoriev I.V."/>
            <person name="Mortensen U.H."/>
            <person name="Andersen M.R."/>
            <person name="Baker S.E."/>
        </authorList>
    </citation>
    <scope>NUCLEOTIDE SEQUENCE [LARGE SCALE GENOMIC DNA]</scope>
    <source>
        <strain evidence="9 10">CBS 101889</strain>
    </source>
</reference>
<evidence type="ECO:0000256" key="3">
    <source>
        <dbReference type="ARBA" id="ARBA00022692"/>
    </source>
</evidence>
<dbReference type="GO" id="GO:0016020">
    <property type="term" value="C:membrane"/>
    <property type="evidence" value="ECO:0007669"/>
    <property type="project" value="UniProtKB-SubCell"/>
</dbReference>
<dbReference type="OrthoDB" id="415825at2759"/>
<evidence type="ECO:0000256" key="5">
    <source>
        <dbReference type="ARBA" id="ARBA00023002"/>
    </source>
</evidence>
<evidence type="ECO:0000313" key="10">
    <source>
        <dbReference type="Proteomes" id="UP000248961"/>
    </source>
</evidence>
<keyword evidence="3" id="KW-0812">Transmembrane</keyword>
<evidence type="ECO:0000256" key="2">
    <source>
        <dbReference type="ARBA" id="ARBA00012405"/>
    </source>
</evidence>
<dbReference type="EC" id="1.3.1.72" evidence="2"/>
<feature type="domain" description="FAD-binding PCMH-type" evidence="8">
    <location>
        <begin position="284"/>
        <end position="456"/>
    </location>
</feature>
<protein>
    <recommendedName>
        <fullName evidence="2">Delta(24)-sterol reductase</fullName>
        <ecNumber evidence="2">1.3.1.72</ecNumber>
    </recommendedName>
</protein>
<evidence type="ECO:0000256" key="6">
    <source>
        <dbReference type="ARBA" id="ARBA00023136"/>
    </source>
</evidence>
<evidence type="ECO:0000256" key="7">
    <source>
        <dbReference type="SAM" id="MobiDB-lite"/>
    </source>
</evidence>
<dbReference type="InterPro" id="IPR016166">
    <property type="entry name" value="FAD-bd_PCMH"/>
</dbReference>
<keyword evidence="6" id="KW-0472">Membrane</keyword>
<feature type="compositionally biased region" description="Acidic residues" evidence="7">
    <location>
        <begin position="131"/>
        <end position="183"/>
    </location>
</feature>
<dbReference type="AlphaFoldDB" id="A0A395I054"/>
<evidence type="ECO:0000313" key="9">
    <source>
        <dbReference type="EMBL" id="RAL12508.1"/>
    </source>
</evidence>
<dbReference type="GO" id="GO:0000246">
    <property type="term" value="F:Delta24(24-1) sterol reductase activity"/>
    <property type="evidence" value="ECO:0007669"/>
    <property type="project" value="TreeGrafter"/>
</dbReference>
<dbReference type="InterPro" id="IPR016169">
    <property type="entry name" value="FAD-bd_PCMH_sub2"/>
</dbReference>
<dbReference type="GO" id="GO:0005737">
    <property type="term" value="C:cytoplasm"/>
    <property type="evidence" value="ECO:0007669"/>
    <property type="project" value="TreeGrafter"/>
</dbReference>
<dbReference type="PROSITE" id="PS51387">
    <property type="entry name" value="FAD_PCMH"/>
    <property type="match status" value="1"/>
</dbReference>
<evidence type="ECO:0000256" key="4">
    <source>
        <dbReference type="ARBA" id="ARBA00022989"/>
    </source>
</evidence>
<dbReference type="GeneID" id="37202628"/>
<dbReference type="InterPro" id="IPR036318">
    <property type="entry name" value="FAD-bd_PCMH-like_sf"/>
</dbReference>
<feature type="region of interest" description="Disordered" evidence="7">
    <location>
        <begin position="655"/>
        <end position="693"/>
    </location>
</feature>
<gene>
    <name evidence="9" type="ORF">BO97DRAFT_443112</name>
</gene>
<feature type="compositionally biased region" description="Basic residues" evidence="7">
    <location>
        <begin position="192"/>
        <end position="205"/>
    </location>
</feature>
<dbReference type="Proteomes" id="UP000248961">
    <property type="component" value="Unassembled WGS sequence"/>
</dbReference>
<organism evidence="9 10">
    <name type="scientific">Aspergillus homomorphus (strain CBS 101889)</name>
    <dbReference type="NCBI Taxonomy" id="1450537"/>
    <lineage>
        <taxon>Eukaryota</taxon>
        <taxon>Fungi</taxon>
        <taxon>Dikarya</taxon>
        <taxon>Ascomycota</taxon>
        <taxon>Pezizomycotina</taxon>
        <taxon>Eurotiomycetes</taxon>
        <taxon>Eurotiomycetidae</taxon>
        <taxon>Eurotiales</taxon>
        <taxon>Aspergillaceae</taxon>
        <taxon>Aspergillus</taxon>
        <taxon>Aspergillus subgen. Circumdati</taxon>
    </lineage>
</organism>
<feature type="region of interest" description="Disordered" evidence="7">
    <location>
        <begin position="118"/>
        <end position="208"/>
    </location>
</feature>
<dbReference type="EMBL" id="KZ824283">
    <property type="protein sequence ID" value="RAL12508.1"/>
    <property type="molecule type" value="Genomic_DNA"/>
</dbReference>
<proteinExistence type="predicted"/>
<dbReference type="Gene3D" id="3.30.465.10">
    <property type="match status" value="1"/>
</dbReference>
<keyword evidence="5" id="KW-0560">Oxidoreductase</keyword>
<evidence type="ECO:0000256" key="1">
    <source>
        <dbReference type="ARBA" id="ARBA00004167"/>
    </source>
</evidence>
<dbReference type="GO" id="GO:0008202">
    <property type="term" value="P:steroid metabolic process"/>
    <property type="evidence" value="ECO:0007669"/>
    <property type="project" value="TreeGrafter"/>
</dbReference>
<dbReference type="FunFam" id="3.30.465.10:FF:000031">
    <property type="entry name" value="FAD binding domain protein"/>
    <property type="match status" value="1"/>
</dbReference>
<dbReference type="Pfam" id="PF01565">
    <property type="entry name" value="FAD_binding_4"/>
    <property type="match status" value="1"/>
</dbReference>
<accession>A0A395I054</accession>
<dbReference type="VEuPathDB" id="FungiDB:BO97DRAFT_443112"/>
<dbReference type="PANTHER" id="PTHR10801">
    <property type="entry name" value="24-DEHYDROCHOLESTEROL REDUCTASE"/>
    <property type="match status" value="1"/>
</dbReference>
<dbReference type="GO" id="GO:0050614">
    <property type="term" value="F:Delta24-sterol reductase activity"/>
    <property type="evidence" value="ECO:0007669"/>
    <property type="project" value="UniProtKB-EC"/>
</dbReference>
<dbReference type="PANTHER" id="PTHR10801:SF0">
    <property type="entry name" value="DELTA(24)-STEROL REDUCTASE"/>
    <property type="match status" value="1"/>
</dbReference>
<sequence>MASFIGWNHNLRHYTMLPEDEVIPHQVYVDRLSGLSIPCELCGYISSEYHIVYQCSCCWKYYHERCIHRLRTDEARDNGRLLTFGCPHNGVPWKLTTASPGVTNSYGIWSHEESIAVDAEAEEKGENEVLHEEEDDDDDDAEDENDDDNEEDDDNENQGNDDEESEEETEEDSEESDDKDDEDYKPGAEAGRHHHRPSLTRKSRSGRYSFRVDKATKQIICSFNLPSTGQPCGHRSSSRQQQYRHHQRLHEAHYFPALDQATINGLLSAISERSACARVLPSTSSCKTAMEAHKVAVDALAAQVKQFHARQEPFRIYHGSTNSTRQSQHNSRNTISTAHLNNVLDVNEATETVTVEPNVPMDALVAATLQHGLVPLVVMEFPGITAGGGFSGTSGESSSFRHGFFDATVQQIEIVIPNGEIRRASRTTDPDLFWGAASAFGTLGVVTLLEIQCRRARPFVELSYIPTTSMAEAMKAIRAATADPSTEYLDGIVFAKDHIVICAGKLTDELPGLPQQRFTRPHDPWFYLHAQTRAPPPSGSASIPPQTPPKDLIPLQDYLFRYDRGAFWTGRYAYAYFLTPFNRVTRYLLDSFMHTRVMYHALHQSGLAAQHVIQDVAVPYAATTRFLDWLDEPQNFGAYPIWLCPLLRKSEQGGLLQGQVPTPSQSQSPEAGAYPQGKHAPPNPQENPQAKEKEKDENYLMNFGLWAPSPHRGGAFIAQNRALEGKVQSLGGKKWLYAHAYYTEHEFWEIYDRRRYDALRERYHAAYLPDLFEKVRVNLDALDVLKKEGWGPYLRRKAWGVWPFSGLYGVWRAWCRGEYYLSG</sequence>
<dbReference type="GO" id="GO:0071949">
    <property type="term" value="F:FAD binding"/>
    <property type="evidence" value="ECO:0007669"/>
    <property type="project" value="InterPro"/>
</dbReference>
<keyword evidence="4" id="KW-1133">Transmembrane helix</keyword>
<feature type="compositionally biased region" description="Polar residues" evidence="7">
    <location>
        <begin position="659"/>
        <end position="669"/>
    </location>
</feature>
<comment type="subcellular location">
    <subcellularLocation>
        <location evidence="1">Membrane</location>
        <topology evidence="1">Single-pass membrane protein</topology>
    </subcellularLocation>
</comment>